<reference evidence="1" key="1">
    <citation type="submission" date="2014-12" db="EMBL/GenBank/DDBJ databases">
        <title>Insight into the proteome of Arion vulgaris.</title>
        <authorList>
            <person name="Aradska J."/>
            <person name="Bulat T."/>
            <person name="Smidak R."/>
            <person name="Sarate P."/>
            <person name="Gangsoo J."/>
            <person name="Sialana F."/>
            <person name="Bilban M."/>
            <person name="Lubec G."/>
        </authorList>
    </citation>
    <scope>NUCLEOTIDE SEQUENCE</scope>
    <source>
        <tissue evidence="1">Skin</tissue>
    </source>
</reference>
<dbReference type="EMBL" id="HACG01003129">
    <property type="protein sequence ID" value="CEK49994.1"/>
    <property type="molecule type" value="Transcribed_RNA"/>
</dbReference>
<name>A0A0B6Y1J4_9EUPU</name>
<gene>
    <name evidence="1" type="primary">ORF9545</name>
</gene>
<organism evidence="1">
    <name type="scientific">Arion vulgaris</name>
    <dbReference type="NCBI Taxonomy" id="1028688"/>
    <lineage>
        <taxon>Eukaryota</taxon>
        <taxon>Metazoa</taxon>
        <taxon>Spiralia</taxon>
        <taxon>Lophotrochozoa</taxon>
        <taxon>Mollusca</taxon>
        <taxon>Gastropoda</taxon>
        <taxon>Heterobranchia</taxon>
        <taxon>Euthyneura</taxon>
        <taxon>Panpulmonata</taxon>
        <taxon>Eupulmonata</taxon>
        <taxon>Stylommatophora</taxon>
        <taxon>Helicina</taxon>
        <taxon>Arionoidea</taxon>
        <taxon>Arionidae</taxon>
        <taxon>Arion</taxon>
    </lineage>
</organism>
<dbReference type="AlphaFoldDB" id="A0A0B6Y1J4"/>
<protein>
    <submittedName>
        <fullName evidence="1">Uncharacterized protein</fullName>
    </submittedName>
</protein>
<evidence type="ECO:0000313" key="1">
    <source>
        <dbReference type="EMBL" id="CEK49994.1"/>
    </source>
</evidence>
<sequence length="49" mass="5428">MNFETISIDTLSAAPTLIHHLHRWLQDTLPEMGGGWLNGYLTLPKGIPA</sequence>
<accession>A0A0B6Y1J4</accession>
<proteinExistence type="predicted"/>